<dbReference type="AlphaFoldDB" id="A0A498CI89"/>
<dbReference type="InterPro" id="IPR008183">
    <property type="entry name" value="Aldose_1/G6P_1-epimerase"/>
</dbReference>
<dbReference type="InterPro" id="IPR037480">
    <property type="entry name" value="YihR-like"/>
</dbReference>
<evidence type="ECO:0000313" key="1">
    <source>
        <dbReference type="EMBL" id="RLK52720.1"/>
    </source>
</evidence>
<evidence type="ECO:0000313" key="2">
    <source>
        <dbReference type="Proteomes" id="UP000273158"/>
    </source>
</evidence>
<organism evidence="1 2">
    <name type="scientific">Microbacterium telephonicum</name>
    <dbReference type="NCBI Taxonomy" id="1714841"/>
    <lineage>
        <taxon>Bacteria</taxon>
        <taxon>Bacillati</taxon>
        <taxon>Actinomycetota</taxon>
        <taxon>Actinomycetes</taxon>
        <taxon>Micrococcales</taxon>
        <taxon>Microbacteriaceae</taxon>
        <taxon>Microbacterium</taxon>
    </lineage>
</organism>
<dbReference type="RefSeq" id="WP_121057520.1">
    <property type="nucleotide sequence ID" value="NZ_RCDB01000001.1"/>
</dbReference>
<proteinExistence type="predicted"/>
<sequence length="315" mass="33284">MAAPASGTPYAIAYGAYTAEIASVGASLRTLRHDGRDLVLGFDVDEVRPGFRGTTLAPWPNRIVDGVYTFAGERYETPRTDGGGRANALHGLASWLDYDVVAQDAASVTLAAVIVPQTGYPWRIRVETTYALADDGLTQSVTLTNESADAAPVGTGPHPYLVAGPAPLDEWEFELPAAQVLEIAGEQMVPVGPRAVTDEADRFDRRARRALGDVQIDHAFTGLERDGDEVATVRVLDPSGVGVQMTWGPECPWVQVYTGDLPGGASTPGNRAGIAVEPMTCGPDAFNAATYAYDTGLRVLEPGAALTASWRIGAI</sequence>
<comment type="caution">
    <text evidence="1">The sequence shown here is derived from an EMBL/GenBank/DDBJ whole genome shotgun (WGS) entry which is preliminary data.</text>
</comment>
<dbReference type="InterPro" id="IPR014718">
    <property type="entry name" value="GH-type_carb-bd"/>
</dbReference>
<dbReference type="InterPro" id="IPR011013">
    <property type="entry name" value="Gal_mutarotase_sf_dom"/>
</dbReference>
<accession>A0A498CI89</accession>
<dbReference type="EMBL" id="RCDB01000001">
    <property type="protein sequence ID" value="RLK52720.1"/>
    <property type="molecule type" value="Genomic_DNA"/>
</dbReference>
<name>A0A498CI89_9MICO</name>
<dbReference type="OrthoDB" id="4739604at2"/>
<dbReference type="SUPFAM" id="SSF74650">
    <property type="entry name" value="Galactose mutarotase-like"/>
    <property type="match status" value="1"/>
</dbReference>
<dbReference type="PANTHER" id="PTHR10091:SF0">
    <property type="entry name" value="GALACTOSE MUTAROTASE"/>
    <property type="match status" value="1"/>
</dbReference>
<protein>
    <submittedName>
        <fullName evidence="1">Aldose 1-epimerase</fullName>
    </submittedName>
</protein>
<dbReference type="GO" id="GO:0004034">
    <property type="term" value="F:aldose 1-epimerase activity"/>
    <property type="evidence" value="ECO:0007669"/>
    <property type="project" value="TreeGrafter"/>
</dbReference>
<dbReference type="Gene3D" id="2.70.98.10">
    <property type="match status" value="1"/>
</dbReference>
<dbReference type="Pfam" id="PF01263">
    <property type="entry name" value="Aldose_epim"/>
    <property type="match status" value="1"/>
</dbReference>
<dbReference type="GO" id="GO:0033499">
    <property type="term" value="P:galactose catabolic process via UDP-galactose, Leloir pathway"/>
    <property type="evidence" value="ECO:0007669"/>
    <property type="project" value="TreeGrafter"/>
</dbReference>
<dbReference type="PANTHER" id="PTHR10091">
    <property type="entry name" value="ALDOSE-1-EPIMERASE"/>
    <property type="match status" value="1"/>
</dbReference>
<dbReference type="Proteomes" id="UP000273158">
    <property type="component" value="Unassembled WGS sequence"/>
</dbReference>
<keyword evidence="2" id="KW-1185">Reference proteome</keyword>
<gene>
    <name evidence="1" type="ORF">C7474_0673</name>
</gene>
<reference evidence="1 2" key="1">
    <citation type="journal article" date="2015" name="Stand. Genomic Sci.">
        <title>Genomic Encyclopedia of Bacterial and Archaeal Type Strains, Phase III: the genomes of soil and plant-associated and newly described type strains.</title>
        <authorList>
            <person name="Whitman W.B."/>
            <person name="Woyke T."/>
            <person name="Klenk H.P."/>
            <person name="Zhou Y."/>
            <person name="Lilburn T.G."/>
            <person name="Beck B.J."/>
            <person name="De Vos P."/>
            <person name="Vandamme P."/>
            <person name="Eisen J.A."/>
            <person name="Garrity G."/>
            <person name="Hugenholtz P."/>
            <person name="Kyrpides N.C."/>
        </authorList>
    </citation>
    <scope>NUCLEOTIDE SEQUENCE [LARGE SCALE GENOMIC DNA]</scope>
    <source>
        <strain evidence="1 2">S2T63</strain>
    </source>
</reference>
<dbReference type="GO" id="GO:0030246">
    <property type="term" value="F:carbohydrate binding"/>
    <property type="evidence" value="ECO:0007669"/>
    <property type="project" value="InterPro"/>
</dbReference>
<dbReference type="GO" id="GO:0006006">
    <property type="term" value="P:glucose metabolic process"/>
    <property type="evidence" value="ECO:0007669"/>
    <property type="project" value="TreeGrafter"/>
</dbReference>
<dbReference type="CDD" id="cd09022">
    <property type="entry name" value="Aldose_epim_Ec_YihR"/>
    <property type="match status" value="1"/>
</dbReference>